<feature type="region of interest" description="Disordered" evidence="3">
    <location>
        <begin position="257"/>
        <end position="290"/>
    </location>
</feature>
<feature type="domain" description="K Homology" evidence="4">
    <location>
        <begin position="319"/>
        <end position="392"/>
    </location>
</feature>
<name>A0ABR0VUU3_REHGL</name>
<feature type="domain" description="K Homology" evidence="4">
    <location>
        <begin position="587"/>
        <end position="657"/>
    </location>
</feature>
<organism evidence="5 6">
    <name type="scientific">Rehmannia glutinosa</name>
    <name type="common">Chinese foxglove</name>
    <dbReference type="NCBI Taxonomy" id="99300"/>
    <lineage>
        <taxon>Eukaryota</taxon>
        <taxon>Viridiplantae</taxon>
        <taxon>Streptophyta</taxon>
        <taxon>Embryophyta</taxon>
        <taxon>Tracheophyta</taxon>
        <taxon>Spermatophyta</taxon>
        <taxon>Magnoliopsida</taxon>
        <taxon>eudicotyledons</taxon>
        <taxon>Gunneridae</taxon>
        <taxon>Pentapetalae</taxon>
        <taxon>asterids</taxon>
        <taxon>lamiids</taxon>
        <taxon>Lamiales</taxon>
        <taxon>Orobanchaceae</taxon>
        <taxon>Rehmannieae</taxon>
        <taxon>Rehmannia</taxon>
    </lineage>
</organism>
<feature type="compositionally biased region" description="Polar residues" evidence="3">
    <location>
        <begin position="27"/>
        <end position="41"/>
    </location>
</feature>
<dbReference type="SUPFAM" id="SSF54791">
    <property type="entry name" value="Eukaryotic type KH-domain (KH-domain type I)"/>
    <property type="match status" value="5"/>
</dbReference>
<feature type="domain" description="K Homology" evidence="4">
    <location>
        <begin position="404"/>
        <end position="477"/>
    </location>
</feature>
<dbReference type="InterPro" id="IPR036612">
    <property type="entry name" value="KH_dom_type_1_sf"/>
</dbReference>
<reference evidence="5 6" key="1">
    <citation type="journal article" date="2021" name="Comput. Struct. Biotechnol. J.">
        <title>De novo genome assembly of the potent medicinal plant Rehmannia glutinosa using nanopore technology.</title>
        <authorList>
            <person name="Ma L."/>
            <person name="Dong C."/>
            <person name="Song C."/>
            <person name="Wang X."/>
            <person name="Zheng X."/>
            <person name="Niu Y."/>
            <person name="Chen S."/>
            <person name="Feng W."/>
        </authorList>
    </citation>
    <scope>NUCLEOTIDE SEQUENCE [LARGE SCALE GENOMIC DNA]</scope>
    <source>
        <strain evidence="5">DH-2019</strain>
    </source>
</reference>
<evidence type="ECO:0000313" key="6">
    <source>
        <dbReference type="Proteomes" id="UP001318860"/>
    </source>
</evidence>
<dbReference type="PROSITE" id="PS50084">
    <property type="entry name" value="KH_TYPE_1"/>
    <property type="match status" value="5"/>
</dbReference>
<feature type="compositionally biased region" description="Polar residues" evidence="3">
    <location>
        <begin position="257"/>
        <end position="275"/>
    </location>
</feature>
<keyword evidence="1" id="KW-0677">Repeat</keyword>
<feature type="region of interest" description="Disordered" evidence="3">
    <location>
        <begin position="1"/>
        <end position="41"/>
    </location>
</feature>
<gene>
    <name evidence="5" type="ORF">DH2020_027205</name>
</gene>
<dbReference type="Gene3D" id="3.30.310.210">
    <property type="match status" value="2"/>
</dbReference>
<evidence type="ECO:0000256" key="1">
    <source>
        <dbReference type="ARBA" id="ARBA00022737"/>
    </source>
</evidence>
<evidence type="ECO:0000313" key="5">
    <source>
        <dbReference type="EMBL" id="KAK6139055.1"/>
    </source>
</evidence>
<evidence type="ECO:0000256" key="2">
    <source>
        <dbReference type="PROSITE-ProRule" id="PRU00117"/>
    </source>
</evidence>
<dbReference type="SMART" id="SM00322">
    <property type="entry name" value="KH"/>
    <property type="match status" value="5"/>
</dbReference>
<dbReference type="PANTHER" id="PTHR10288">
    <property type="entry name" value="KH DOMAIN CONTAINING RNA BINDING PROTEIN"/>
    <property type="match status" value="1"/>
</dbReference>
<dbReference type="InterPro" id="IPR004087">
    <property type="entry name" value="KH_dom"/>
</dbReference>
<feature type="compositionally biased region" description="Basic and acidic residues" evidence="3">
    <location>
        <begin position="137"/>
        <end position="147"/>
    </location>
</feature>
<dbReference type="CDD" id="cd22460">
    <property type="entry name" value="KH-I_PEPPER_rpt2_like"/>
    <property type="match status" value="1"/>
</dbReference>
<feature type="compositionally biased region" description="Basic and acidic residues" evidence="3">
    <location>
        <begin position="105"/>
        <end position="117"/>
    </location>
</feature>
<sequence length="663" mass="70677">MSTQVTPAKRPNDQSLTESSGRRKWQKSSGSDNAPLIGSSSSKVIRVLFPASRIGGIIGKGGSIISQIRQETGAKLRVEESVPGCDERVIIIVGSDKDNEIVSEQIKDEGKETKSPDQEENPEEHEETDGKQAIPVDDSRPEKEKETSSVQKALLVVFDKMVDILSEKNEGDEESNKPSSTVVRLLVFSGQVGCLLGKAGSVIKQMSSESGAQIRILPKDKLPSCASSSDELVQISGKLDAIRKALQSVSQQLLEHSPRNQESFSASIVGPSSHSFGGGPRQDRFPPSNRPFHGHGAPYSAGFHDGEAGIPGTVNFPPEVLSFRLLCNEEKVGGVIGKGGSIVKALQNESGCEIKVLDGEGDSEDRIIIISGPAYPDDGISAPQDAVLRVQSRIFRAAPESKDKNMTAKLLVSSHQIGCLLGKGGSVIAEMRKSTGAYIRILGKDQVPKNAAENEEVVQGFSLTSIVASVFRNSRSNAPPPFPSYMGRREFSPSGTFSNRGPPFNKFDGPGGLPPAGGFHPHDDRPPFAHDFPRPGIPPHMSERTAAPWGPQGPIEGAGPMGFPDYPGAPQRRFGGFAGGNQPAVITNTTVEVVVPRFVVPAIYGEDGGCLRQIREISDAKITITDPKPGATETMIIISGTPEQTNAAQSLIQAFVISETETS</sequence>
<comment type="caution">
    <text evidence="5">The sequence shown here is derived from an EMBL/GenBank/DDBJ whole genome shotgun (WGS) entry which is preliminary data.</text>
</comment>
<dbReference type="Proteomes" id="UP001318860">
    <property type="component" value="Unassembled WGS sequence"/>
</dbReference>
<feature type="domain" description="K Homology" evidence="4">
    <location>
        <begin position="179"/>
        <end position="254"/>
    </location>
</feature>
<evidence type="ECO:0000259" key="4">
    <source>
        <dbReference type="SMART" id="SM00322"/>
    </source>
</evidence>
<proteinExistence type="predicted"/>
<dbReference type="Gene3D" id="3.30.1370.10">
    <property type="entry name" value="K Homology domain, type 1"/>
    <property type="match status" value="2"/>
</dbReference>
<accession>A0ABR0VUU3</accession>
<evidence type="ECO:0000256" key="3">
    <source>
        <dbReference type="SAM" id="MobiDB-lite"/>
    </source>
</evidence>
<feature type="compositionally biased region" description="Acidic residues" evidence="3">
    <location>
        <begin position="118"/>
        <end position="127"/>
    </location>
</feature>
<feature type="region of interest" description="Disordered" evidence="3">
    <location>
        <begin position="105"/>
        <end position="148"/>
    </location>
</feature>
<dbReference type="Pfam" id="PF00013">
    <property type="entry name" value="KH_1"/>
    <property type="match status" value="5"/>
</dbReference>
<feature type="domain" description="K Homology" evidence="4">
    <location>
        <begin position="41"/>
        <end position="111"/>
    </location>
</feature>
<keyword evidence="6" id="KW-1185">Reference proteome</keyword>
<keyword evidence="2" id="KW-0694">RNA-binding</keyword>
<protein>
    <recommendedName>
        <fullName evidence="4">K Homology domain-containing protein</fullName>
    </recommendedName>
</protein>
<dbReference type="EMBL" id="JABTTQ020000544">
    <property type="protein sequence ID" value="KAK6139055.1"/>
    <property type="molecule type" value="Genomic_DNA"/>
</dbReference>
<dbReference type="InterPro" id="IPR004088">
    <property type="entry name" value="KH_dom_type_1"/>
</dbReference>